<dbReference type="RefSeq" id="WP_051641460.1">
    <property type="nucleotide sequence ID" value="NZ_HG964446.1"/>
</dbReference>
<dbReference type="EMBL" id="LQPY01000037">
    <property type="protein sequence ID" value="ORW99788.1"/>
    <property type="molecule type" value="Genomic_DNA"/>
</dbReference>
<dbReference type="Proteomes" id="UP000193710">
    <property type="component" value="Unassembled WGS sequence"/>
</dbReference>
<sequence>MTDIAFDQSGAHRRRRRESRHREVHYADEVPSLTIRVAAALTAWCVALLLSSCSGSPSGDHAQPTRSDDKPVITGEPAAFGPADVAFANDAIAHEQQGISMAQLVSDHSNNPDVVAFAAKTSTALQVDTQVLKALRAQWKESQDNPTGASGQPAAPSEPSSNATLAGLAAVRGAEFDTLWLNSMISLYQATIDLANREVANGKNVDATSLAKQIVEARQADIGQMRQLLAA</sequence>
<feature type="domain" description="DUF305" evidence="2">
    <location>
        <begin position="84"/>
        <end position="229"/>
    </location>
</feature>
<protein>
    <recommendedName>
        <fullName evidence="2">DUF305 domain-containing protein</fullName>
    </recommendedName>
</protein>
<gene>
    <name evidence="3" type="ORF">AWC29_25805</name>
</gene>
<dbReference type="PANTHER" id="PTHR36933">
    <property type="entry name" value="SLL0788 PROTEIN"/>
    <property type="match status" value="1"/>
</dbReference>
<dbReference type="PANTHER" id="PTHR36933:SF1">
    <property type="entry name" value="SLL0788 PROTEIN"/>
    <property type="match status" value="1"/>
</dbReference>
<proteinExistence type="predicted"/>
<dbReference type="Pfam" id="PF03713">
    <property type="entry name" value="DUF305"/>
    <property type="match status" value="1"/>
</dbReference>
<evidence type="ECO:0000313" key="4">
    <source>
        <dbReference type="Proteomes" id="UP000193710"/>
    </source>
</evidence>
<feature type="region of interest" description="Disordered" evidence="1">
    <location>
        <begin position="56"/>
        <end position="78"/>
    </location>
</feature>
<feature type="region of interest" description="Disordered" evidence="1">
    <location>
        <begin position="140"/>
        <end position="162"/>
    </location>
</feature>
<dbReference type="Gene3D" id="1.20.1260.10">
    <property type="match status" value="1"/>
</dbReference>
<keyword evidence="4" id="KW-1185">Reference proteome</keyword>
<name>A0ABX3VWS1_9MYCO</name>
<accession>A0ABX3VWS1</accession>
<comment type="caution">
    <text evidence="3">The sequence shown here is derived from an EMBL/GenBank/DDBJ whole genome shotgun (WGS) entry which is preliminary data.</text>
</comment>
<dbReference type="InterPro" id="IPR012347">
    <property type="entry name" value="Ferritin-like"/>
</dbReference>
<organism evidence="3 4">
    <name type="scientific">Mycobacterium triplex</name>
    <dbReference type="NCBI Taxonomy" id="47839"/>
    <lineage>
        <taxon>Bacteria</taxon>
        <taxon>Bacillati</taxon>
        <taxon>Actinomycetota</taxon>
        <taxon>Actinomycetes</taxon>
        <taxon>Mycobacteriales</taxon>
        <taxon>Mycobacteriaceae</taxon>
        <taxon>Mycobacterium</taxon>
        <taxon>Mycobacterium simiae complex</taxon>
    </lineage>
</organism>
<evidence type="ECO:0000256" key="1">
    <source>
        <dbReference type="SAM" id="MobiDB-lite"/>
    </source>
</evidence>
<evidence type="ECO:0000313" key="3">
    <source>
        <dbReference type="EMBL" id="ORW99788.1"/>
    </source>
</evidence>
<dbReference type="InterPro" id="IPR005183">
    <property type="entry name" value="DUF305_CopM-like"/>
</dbReference>
<evidence type="ECO:0000259" key="2">
    <source>
        <dbReference type="Pfam" id="PF03713"/>
    </source>
</evidence>
<feature type="region of interest" description="Disordered" evidence="1">
    <location>
        <begin position="1"/>
        <end position="22"/>
    </location>
</feature>
<reference evidence="3 4" key="1">
    <citation type="submission" date="2016-01" db="EMBL/GenBank/DDBJ databases">
        <title>The new phylogeny of the genus Mycobacterium.</title>
        <authorList>
            <person name="Tarcisio F."/>
            <person name="Conor M."/>
            <person name="Antonella G."/>
            <person name="Elisabetta G."/>
            <person name="Giulia F.S."/>
            <person name="Sara T."/>
            <person name="Anna F."/>
            <person name="Clotilde B."/>
            <person name="Roberto B."/>
            <person name="Veronica D.S."/>
            <person name="Fabio R."/>
            <person name="Monica P."/>
            <person name="Olivier J."/>
            <person name="Enrico T."/>
            <person name="Nicola S."/>
        </authorList>
    </citation>
    <scope>NUCLEOTIDE SEQUENCE [LARGE SCALE GENOMIC DNA]</scope>
    <source>
        <strain evidence="3 4">DSM 44626</strain>
    </source>
</reference>